<reference evidence="1" key="2">
    <citation type="submission" date="2020-11" db="EMBL/GenBank/DDBJ databases">
        <authorList>
            <person name="McCartney M.A."/>
            <person name="Auch B."/>
            <person name="Kono T."/>
            <person name="Mallez S."/>
            <person name="Becker A."/>
            <person name="Gohl D.M."/>
            <person name="Silverstein K.A.T."/>
            <person name="Koren S."/>
            <person name="Bechman K.B."/>
            <person name="Herman A."/>
            <person name="Abrahante J.E."/>
            <person name="Garbe J."/>
        </authorList>
    </citation>
    <scope>NUCLEOTIDE SEQUENCE</scope>
    <source>
        <strain evidence="1">Duluth1</strain>
        <tissue evidence="1">Whole animal</tissue>
    </source>
</reference>
<dbReference type="EMBL" id="JAIWYP010000008">
    <property type="protein sequence ID" value="KAH3787185.1"/>
    <property type="molecule type" value="Genomic_DNA"/>
</dbReference>
<sequence length="52" mass="6022">MLLEQFLHAARPAKFLPEQHLFLEYALEPVSQSNLSLQTDDISFLYGNEIDQ</sequence>
<dbReference type="Proteomes" id="UP000828390">
    <property type="component" value="Unassembled WGS sequence"/>
</dbReference>
<name>A0A9D4F013_DREPO</name>
<protein>
    <submittedName>
        <fullName evidence="1">Uncharacterized protein</fullName>
    </submittedName>
</protein>
<organism evidence="1 2">
    <name type="scientific">Dreissena polymorpha</name>
    <name type="common">Zebra mussel</name>
    <name type="synonym">Mytilus polymorpha</name>
    <dbReference type="NCBI Taxonomy" id="45954"/>
    <lineage>
        <taxon>Eukaryota</taxon>
        <taxon>Metazoa</taxon>
        <taxon>Spiralia</taxon>
        <taxon>Lophotrochozoa</taxon>
        <taxon>Mollusca</taxon>
        <taxon>Bivalvia</taxon>
        <taxon>Autobranchia</taxon>
        <taxon>Heteroconchia</taxon>
        <taxon>Euheterodonta</taxon>
        <taxon>Imparidentia</taxon>
        <taxon>Neoheterodontei</taxon>
        <taxon>Myida</taxon>
        <taxon>Dreissenoidea</taxon>
        <taxon>Dreissenidae</taxon>
        <taxon>Dreissena</taxon>
    </lineage>
</organism>
<accession>A0A9D4F013</accession>
<evidence type="ECO:0000313" key="1">
    <source>
        <dbReference type="EMBL" id="KAH3787185.1"/>
    </source>
</evidence>
<keyword evidence="2" id="KW-1185">Reference proteome</keyword>
<evidence type="ECO:0000313" key="2">
    <source>
        <dbReference type="Proteomes" id="UP000828390"/>
    </source>
</evidence>
<dbReference type="AlphaFoldDB" id="A0A9D4F013"/>
<gene>
    <name evidence="1" type="ORF">DPMN_165305</name>
</gene>
<comment type="caution">
    <text evidence="1">The sequence shown here is derived from an EMBL/GenBank/DDBJ whole genome shotgun (WGS) entry which is preliminary data.</text>
</comment>
<proteinExistence type="predicted"/>
<reference evidence="1" key="1">
    <citation type="journal article" date="2019" name="bioRxiv">
        <title>The Genome of the Zebra Mussel, Dreissena polymorpha: A Resource for Invasive Species Research.</title>
        <authorList>
            <person name="McCartney M.A."/>
            <person name="Auch B."/>
            <person name="Kono T."/>
            <person name="Mallez S."/>
            <person name="Zhang Y."/>
            <person name="Obille A."/>
            <person name="Becker A."/>
            <person name="Abrahante J.E."/>
            <person name="Garbe J."/>
            <person name="Badalamenti J.P."/>
            <person name="Herman A."/>
            <person name="Mangelson H."/>
            <person name="Liachko I."/>
            <person name="Sullivan S."/>
            <person name="Sone E.D."/>
            <person name="Koren S."/>
            <person name="Silverstein K.A.T."/>
            <person name="Beckman K.B."/>
            <person name="Gohl D.M."/>
        </authorList>
    </citation>
    <scope>NUCLEOTIDE SEQUENCE</scope>
    <source>
        <strain evidence="1">Duluth1</strain>
        <tissue evidence="1">Whole animal</tissue>
    </source>
</reference>